<sequence>MRGVRDGEVAPRCHPPGGIASVSLPARTVCDTDGAWRGSTGPHVSPDREGTAVTAADDPREATSREPSGDGGTVTMLATDRVPHDGDGRVADGREHADRAEVVDLVEREAVGRTREVAELLELGGERGFVTTSELAAALKSAGLDAAMALPVARHLRRASIAIVEDGTPDGAGPTRAAPVDGAVSVDAVRLYLNEIGRVDLLSAEAEVDLAKRVDAGAAAGAELDSMRELSPEQRARLRRVERLGRNAKAALTEANLRLVVSIAKRYLGRGLLFPDLIQEGNLGLMRAVDKFDYTRGYKFSTYATWWIRQMISRSIADQSRTIRIPVHLVETMNKIKRVERQLVQRLGREPTIEEVAKAVELPVEKIEEFRRLAVDPTSLDAPVGEEGDASMGELIEDANAIVPVEAAAYLLLQQHLASVLDELSVRERTVIERRFGLHDAQPQTLEQVGAELGLTRERIRQIEAKALAKLRHPALADALEGYLRG</sequence>
<dbReference type="EMBL" id="BMHA01000014">
    <property type="protein sequence ID" value="GGI09106.1"/>
    <property type="molecule type" value="Genomic_DNA"/>
</dbReference>
<keyword evidence="2 6" id="KW-0805">Transcription regulation</keyword>
<feature type="compositionally biased region" description="Basic and acidic residues" evidence="7">
    <location>
        <begin position="81"/>
        <end position="92"/>
    </location>
</feature>
<dbReference type="NCBIfam" id="TIGR02937">
    <property type="entry name" value="sigma70-ECF"/>
    <property type="match status" value="1"/>
</dbReference>
<evidence type="ECO:0000256" key="7">
    <source>
        <dbReference type="SAM" id="MobiDB-lite"/>
    </source>
</evidence>
<feature type="domain" description="RNA polymerase sigma-70" evidence="9">
    <location>
        <begin position="445"/>
        <end position="471"/>
    </location>
</feature>
<name>A0A8J3EV76_9ACTN</name>
<feature type="domain" description="RNA polymerase sigma-70" evidence="8">
    <location>
        <begin position="276"/>
        <end position="289"/>
    </location>
</feature>
<dbReference type="CDD" id="cd06171">
    <property type="entry name" value="Sigma70_r4"/>
    <property type="match status" value="1"/>
</dbReference>
<dbReference type="InterPro" id="IPR000943">
    <property type="entry name" value="RNA_pol_sigma70"/>
</dbReference>
<keyword evidence="11" id="KW-1185">Reference proteome</keyword>
<dbReference type="GO" id="GO:0003677">
    <property type="term" value="F:DNA binding"/>
    <property type="evidence" value="ECO:0007669"/>
    <property type="project" value="UniProtKB-KW"/>
</dbReference>
<comment type="similarity">
    <text evidence="1 6">Belongs to the sigma-70 factor family.</text>
</comment>
<dbReference type="GO" id="GO:0006352">
    <property type="term" value="P:DNA-templated transcription initiation"/>
    <property type="evidence" value="ECO:0007669"/>
    <property type="project" value="InterPro"/>
</dbReference>
<keyword evidence="4 6" id="KW-0238">DNA-binding</keyword>
<dbReference type="InterPro" id="IPR007624">
    <property type="entry name" value="RNA_pol_sigma70_r3"/>
</dbReference>
<feature type="compositionally biased region" description="Basic and acidic residues" evidence="7">
    <location>
        <begin position="57"/>
        <end position="68"/>
    </location>
</feature>
<gene>
    <name evidence="10" type="ORF">GCM10011354_32430</name>
</gene>
<comment type="function">
    <text evidence="6">Sigma factors are initiation factors that promote the attachment of RNA polymerase to specific initiation sites and are then released.</text>
</comment>
<dbReference type="PANTHER" id="PTHR30603:SF60">
    <property type="entry name" value="RNA POLYMERASE SIGMA FACTOR RPOD"/>
    <property type="match status" value="1"/>
</dbReference>
<evidence type="ECO:0000256" key="1">
    <source>
        <dbReference type="ARBA" id="ARBA00007788"/>
    </source>
</evidence>
<feature type="region of interest" description="Disordered" evidence="7">
    <location>
        <begin position="33"/>
        <end position="92"/>
    </location>
</feature>
<dbReference type="Pfam" id="PF04542">
    <property type="entry name" value="Sigma70_r2"/>
    <property type="match status" value="1"/>
</dbReference>
<dbReference type="Pfam" id="PF04545">
    <property type="entry name" value="Sigma70_r4"/>
    <property type="match status" value="1"/>
</dbReference>
<evidence type="ECO:0000256" key="2">
    <source>
        <dbReference type="ARBA" id="ARBA00023015"/>
    </source>
</evidence>
<dbReference type="InterPro" id="IPR050239">
    <property type="entry name" value="Sigma-70_RNA_pol_init_factors"/>
</dbReference>
<reference evidence="10" key="2">
    <citation type="submission" date="2020-09" db="EMBL/GenBank/DDBJ databases">
        <authorList>
            <person name="Sun Q."/>
            <person name="Zhou Y."/>
        </authorList>
    </citation>
    <scope>NUCLEOTIDE SEQUENCE</scope>
    <source>
        <strain evidence="10">CGMCC 1.14988</strain>
    </source>
</reference>
<dbReference type="SUPFAM" id="SSF88946">
    <property type="entry name" value="Sigma2 domain of RNA polymerase sigma factors"/>
    <property type="match status" value="1"/>
</dbReference>
<dbReference type="InterPro" id="IPR013325">
    <property type="entry name" value="RNA_pol_sigma_r2"/>
</dbReference>
<evidence type="ECO:0000256" key="4">
    <source>
        <dbReference type="ARBA" id="ARBA00023125"/>
    </source>
</evidence>
<dbReference type="Gene3D" id="1.10.10.10">
    <property type="entry name" value="Winged helix-like DNA-binding domain superfamily/Winged helix DNA-binding domain"/>
    <property type="match status" value="2"/>
</dbReference>
<dbReference type="InterPro" id="IPR009042">
    <property type="entry name" value="RNA_pol_sigma70_r1_2"/>
</dbReference>
<dbReference type="AlphaFoldDB" id="A0A8J3EV76"/>
<dbReference type="Proteomes" id="UP000650511">
    <property type="component" value="Unassembled WGS sequence"/>
</dbReference>
<evidence type="ECO:0000256" key="6">
    <source>
        <dbReference type="RuleBase" id="RU362124"/>
    </source>
</evidence>
<evidence type="ECO:0000259" key="9">
    <source>
        <dbReference type="PROSITE" id="PS00716"/>
    </source>
</evidence>
<dbReference type="GO" id="GO:0016987">
    <property type="term" value="F:sigma factor activity"/>
    <property type="evidence" value="ECO:0007669"/>
    <property type="project" value="UniProtKB-KW"/>
</dbReference>
<dbReference type="InterPro" id="IPR007630">
    <property type="entry name" value="RNA_pol_sigma70_r4"/>
</dbReference>
<evidence type="ECO:0000259" key="8">
    <source>
        <dbReference type="PROSITE" id="PS00715"/>
    </source>
</evidence>
<accession>A0A8J3EV76</accession>
<protein>
    <recommendedName>
        <fullName evidence="6">RNA polymerase sigma factor</fullName>
    </recommendedName>
</protein>
<comment type="caution">
    <text evidence="10">The sequence shown here is derived from an EMBL/GenBank/DDBJ whole genome shotgun (WGS) entry which is preliminary data.</text>
</comment>
<dbReference type="InterPro" id="IPR013324">
    <property type="entry name" value="RNA_pol_sigma_r3/r4-like"/>
</dbReference>
<reference evidence="10" key="1">
    <citation type="journal article" date="2014" name="Int. J. Syst. Evol. Microbiol.">
        <title>Complete genome sequence of Corynebacterium casei LMG S-19264T (=DSM 44701T), isolated from a smear-ripened cheese.</title>
        <authorList>
            <consortium name="US DOE Joint Genome Institute (JGI-PGF)"/>
            <person name="Walter F."/>
            <person name="Albersmeier A."/>
            <person name="Kalinowski J."/>
            <person name="Ruckert C."/>
        </authorList>
    </citation>
    <scope>NUCLEOTIDE SEQUENCE</scope>
    <source>
        <strain evidence="10">CGMCC 1.14988</strain>
    </source>
</reference>
<evidence type="ECO:0000256" key="5">
    <source>
        <dbReference type="ARBA" id="ARBA00023163"/>
    </source>
</evidence>
<dbReference type="InterPro" id="IPR014284">
    <property type="entry name" value="RNA_pol_sigma-70_dom"/>
</dbReference>
<dbReference type="PANTHER" id="PTHR30603">
    <property type="entry name" value="RNA POLYMERASE SIGMA FACTOR RPO"/>
    <property type="match status" value="1"/>
</dbReference>
<keyword evidence="3 6" id="KW-0731">Sigma factor</keyword>
<dbReference type="Pfam" id="PF00140">
    <property type="entry name" value="Sigma70_r1_2"/>
    <property type="match status" value="1"/>
</dbReference>
<evidence type="ECO:0000313" key="10">
    <source>
        <dbReference type="EMBL" id="GGI09106.1"/>
    </source>
</evidence>
<dbReference type="InterPro" id="IPR007627">
    <property type="entry name" value="RNA_pol_sigma70_r2"/>
</dbReference>
<organism evidence="10 11">
    <name type="scientific">Egicoccus halophilus</name>
    <dbReference type="NCBI Taxonomy" id="1670830"/>
    <lineage>
        <taxon>Bacteria</taxon>
        <taxon>Bacillati</taxon>
        <taxon>Actinomycetota</taxon>
        <taxon>Nitriliruptoria</taxon>
        <taxon>Egicoccales</taxon>
        <taxon>Egicoccaceae</taxon>
        <taxon>Egicoccus</taxon>
    </lineage>
</organism>
<dbReference type="InterPro" id="IPR036388">
    <property type="entry name" value="WH-like_DNA-bd_sf"/>
</dbReference>
<dbReference type="PRINTS" id="PR00046">
    <property type="entry name" value="SIGMA70FCT"/>
</dbReference>
<dbReference type="SUPFAM" id="SSF88659">
    <property type="entry name" value="Sigma3 and sigma4 domains of RNA polymerase sigma factors"/>
    <property type="match status" value="2"/>
</dbReference>
<proteinExistence type="inferred from homology"/>
<dbReference type="PROSITE" id="PS00716">
    <property type="entry name" value="SIGMA70_2"/>
    <property type="match status" value="1"/>
</dbReference>
<keyword evidence="5 6" id="KW-0804">Transcription</keyword>
<dbReference type="FunFam" id="1.10.601.10:FF:000001">
    <property type="entry name" value="RNA polymerase sigma factor SigA"/>
    <property type="match status" value="1"/>
</dbReference>
<dbReference type="PROSITE" id="PS00715">
    <property type="entry name" value="SIGMA70_1"/>
    <property type="match status" value="1"/>
</dbReference>
<dbReference type="Gene3D" id="1.10.601.10">
    <property type="entry name" value="RNA Polymerase Primary Sigma Factor"/>
    <property type="match status" value="2"/>
</dbReference>
<dbReference type="Pfam" id="PF04539">
    <property type="entry name" value="Sigma70_r3"/>
    <property type="match status" value="1"/>
</dbReference>
<evidence type="ECO:0000313" key="11">
    <source>
        <dbReference type="Proteomes" id="UP000650511"/>
    </source>
</evidence>
<evidence type="ECO:0000256" key="3">
    <source>
        <dbReference type="ARBA" id="ARBA00023082"/>
    </source>
</evidence>